<feature type="compositionally biased region" description="Acidic residues" evidence="1">
    <location>
        <begin position="31"/>
        <end position="41"/>
    </location>
</feature>
<dbReference type="Proteomes" id="UP000003861">
    <property type="component" value="Unassembled WGS sequence"/>
</dbReference>
<dbReference type="OrthoDB" id="189787at2157"/>
<feature type="region of interest" description="Disordered" evidence="1">
    <location>
        <begin position="20"/>
        <end position="104"/>
    </location>
</feature>
<proteinExistence type="predicted"/>
<dbReference type="RefSeq" id="WP_008524424.1">
    <property type="nucleotide sequence ID" value="NC_021921.1"/>
</dbReference>
<dbReference type="AlphaFoldDB" id="F7PGL2"/>
<evidence type="ECO:0000313" key="3">
    <source>
        <dbReference type="Proteomes" id="UP000003861"/>
    </source>
</evidence>
<feature type="compositionally biased region" description="Acidic residues" evidence="1">
    <location>
        <begin position="51"/>
        <end position="64"/>
    </location>
</feature>
<feature type="compositionally biased region" description="Low complexity" evidence="1">
    <location>
        <begin position="73"/>
        <end position="87"/>
    </location>
</feature>
<evidence type="ECO:0000256" key="1">
    <source>
        <dbReference type="SAM" id="MobiDB-lite"/>
    </source>
</evidence>
<keyword evidence="2" id="KW-0449">Lipoprotein</keyword>
<comment type="caution">
    <text evidence="2">The sequence shown here is derived from an EMBL/GenBank/DDBJ whole genome shotgun (WGS) entry which is preliminary data.</text>
</comment>
<reference evidence="2 3" key="2">
    <citation type="journal article" date="2013" name="PLoS ONE">
        <title>INDIGO - INtegrated Data Warehouse of MIcrobial GenOmes with Examples from the Red Sea Extremophiles.</title>
        <authorList>
            <person name="Alam I."/>
            <person name="Antunes A."/>
            <person name="Kamau A.A."/>
            <person name="Ba Alawi W."/>
            <person name="Kalkatawi M."/>
            <person name="Stingl U."/>
            <person name="Bajic V.B."/>
        </authorList>
    </citation>
    <scope>NUCLEOTIDE SEQUENCE [LARGE SCALE GENOMIC DNA]</scope>
    <source>
        <strain evidence="2 3">SARL4B</strain>
    </source>
</reference>
<dbReference type="PROSITE" id="PS51257">
    <property type="entry name" value="PROKAR_LIPOPROTEIN"/>
    <property type="match status" value="1"/>
</dbReference>
<sequence length="224" mass="23687">MSPEKDPRRQFLASLAAGAIGLAGCTNQETTGEETSTDGDMTEVNTTTDGDTTDGETPADEDMMTSEGKGTATDSESGGTPDTGTETPDGKTSTSTSTAPEALDRRDANVVGVEFESTDSGVSFDVSLNHDDSGEEGYANWWQVEQLDGTQLGRRELLHAHANQPFARSETIEIPEDVSCVVVRGHDQTHGYGGLAMLISLTSGERTSIDQGSEPQSFETNDCP</sequence>
<reference evidence="2 3" key="1">
    <citation type="journal article" date="2011" name="J. Bacteriol.">
        <title>Genome sequence of Halorhabdus tiamatea, the first archaeon isolated from a deep-sea anoxic brine lake.</title>
        <authorList>
            <person name="Antunes A."/>
            <person name="Alam I."/>
            <person name="Bajic V.B."/>
            <person name="Stingl U."/>
        </authorList>
    </citation>
    <scope>NUCLEOTIDE SEQUENCE [LARGE SCALE GENOMIC DNA]</scope>
    <source>
        <strain evidence="2 3">SARL4B</strain>
    </source>
</reference>
<organism evidence="2 3">
    <name type="scientific">Halorhabdus tiamatea SARL4B</name>
    <dbReference type="NCBI Taxonomy" id="1033806"/>
    <lineage>
        <taxon>Archaea</taxon>
        <taxon>Methanobacteriati</taxon>
        <taxon>Methanobacteriota</taxon>
        <taxon>Stenosarchaea group</taxon>
        <taxon>Halobacteria</taxon>
        <taxon>Halobacteriales</taxon>
        <taxon>Haloarculaceae</taxon>
        <taxon>Halorhabdus</taxon>
    </lineage>
</organism>
<evidence type="ECO:0000313" key="2">
    <source>
        <dbReference type="EMBL" id="ERJ05032.1"/>
    </source>
</evidence>
<dbReference type="PATRIC" id="fig|1033806.13.peg.2647"/>
<dbReference type="eggNOG" id="arCOG08156">
    <property type="taxonomic scope" value="Archaea"/>
</dbReference>
<protein>
    <submittedName>
        <fullName evidence="2">Membrane lipoprotein</fullName>
    </submittedName>
</protein>
<accession>F7PGL2</accession>
<name>F7PGL2_9EURY</name>
<dbReference type="EMBL" id="AFNT02000046">
    <property type="protein sequence ID" value="ERJ05032.1"/>
    <property type="molecule type" value="Genomic_DNA"/>
</dbReference>
<feature type="compositionally biased region" description="Low complexity" evidence="1">
    <location>
        <begin position="20"/>
        <end position="30"/>
    </location>
</feature>
<dbReference type="GeneID" id="23800476"/>
<gene>
    <name evidence="2" type="ORF">HLRTI_002972</name>
</gene>
<dbReference type="STRING" id="1033806.HTIA_0963"/>